<name>A0ABR0Q1U7_GOSAR</name>
<evidence type="ECO:0000313" key="1">
    <source>
        <dbReference type="EMBL" id="KAK5833290.1"/>
    </source>
</evidence>
<evidence type="ECO:0000313" key="2">
    <source>
        <dbReference type="Proteomes" id="UP001358586"/>
    </source>
</evidence>
<comment type="caution">
    <text evidence="1">The sequence shown here is derived from an EMBL/GenBank/DDBJ whole genome shotgun (WGS) entry which is preliminary data.</text>
</comment>
<accession>A0ABR0Q1U7</accession>
<dbReference type="Proteomes" id="UP001358586">
    <property type="component" value="Chromosome 5"/>
</dbReference>
<dbReference type="PANTHER" id="PTHR35317">
    <property type="entry name" value="OS04G0629600 PROTEIN"/>
    <property type="match status" value="1"/>
</dbReference>
<organism evidence="1 2">
    <name type="scientific">Gossypium arboreum</name>
    <name type="common">Tree cotton</name>
    <name type="synonym">Gossypium nanking</name>
    <dbReference type="NCBI Taxonomy" id="29729"/>
    <lineage>
        <taxon>Eukaryota</taxon>
        <taxon>Viridiplantae</taxon>
        <taxon>Streptophyta</taxon>
        <taxon>Embryophyta</taxon>
        <taxon>Tracheophyta</taxon>
        <taxon>Spermatophyta</taxon>
        <taxon>Magnoliopsida</taxon>
        <taxon>eudicotyledons</taxon>
        <taxon>Gunneridae</taxon>
        <taxon>Pentapetalae</taxon>
        <taxon>rosids</taxon>
        <taxon>malvids</taxon>
        <taxon>Malvales</taxon>
        <taxon>Malvaceae</taxon>
        <taxon>Malvoideae</taxon>
        <taxon>Gossypium</taxon>
    </lineage>
</organism>
<proteinExistence type="predicted"/>
<sequence>MCGLTKTASSSNVRAKQDCELTTVLAHQIYEATKSEIVNAEIEPEALQANPALAQMRQHSKECAKKHKAISCLQNGVSDMTFIRILDCVTPKQAWDKFKEEF</sequence>
<dbReference type="EMBL" id="JARKNE010000005">
    <property type="protein sequence ID" value="KAK5833290.1"/>
    <property type="molecule type" value="Genomic_DNA"/>
</dbReference>
<dbReference type="PANTHER" id="PTHR35317:SF31">
    <property type="entry name" value="DUF4219 DOMAIN-CONTAINING PROTEIN"/>
    <property type="match status" value="1"/>
</dbReference>
<reference evidence="1 2" key="1">
    <citation type="submission" date="2023-03" db="EMBL/GenBank/DDBJ databases">
        <title>WGS of Gossypium arboreum.</title>
        <authorList>
            <person name="Yu D."/>
        </authorList>
    </citation>
    <scope>NUCLEOTIDE SEQUENCE [LARGE SCALE GENOMIC DNA]</scope>
    <source>
        <tissue evidence="1">Leaf</tissue>
    </source>
</reference>
<keyword evidence="2" id="KW-1185">Reference proteome</keyword>
<gene>
    <name evidence="1" type="ORF">PVK06_017112</name>
</gene>
<protein>
    <submittedName>
        <fullName evidence="1">Uncharacterized protein</fullName>
    </submittedName>
</protein>